<dbReference type="GO" id="GO:0016740">
    <property type="term" value="F:transferase activity"/>
    <property type="evidence" value="ECO:0007669"/>
    <property type="project" value="UniProtKB-KW"/>
</dbReference>
<reference evidence="2" key="1">
    <citation type="journal article" date="2017" name="Environ. Microbiol. Rep.">
        <title>Genetic Diversity of Marine Anaerobic Ammonium-Oxidizing Bacteria as Revealed by Genomic and Proteomic Analyses of 'Candidatus Scalindua japonica'.</title>
        <authorList>
            <person name="Oshiki M."/>
            <person name="Mizuto K."/>
            <person name="Kimura Z."/>
            <person name="Kindaichi T."/>
            <person name="Satoh H."/>
            <person name="Okabe S."/>
        </authorList>
    </citation>
    <scope>NUCLEOTIDE SEQUENCE [LARGE SCALE GENOMIC DNA]</scope>
    <source>
        <strain evidence="2">husup-a2</strain>
    </source>
</reference>
<dbReference type="EMBL" id="BAOS01000045">
    <property type="protein sequence ID" value="GAX62931.1"/>
    <property type="molecule type" value="Genomic_DNA"/>
</dbReference>
<organism evidence="1 2">
    <name type="scientific">Candidatus Scalindua japonica</name>
    <dbReference type="NCBI Taxonomy" id="1284222"/>
    <lineage>
        <taxon>Bacteria</taxon>
        <taxon>Pseudomonadati</taxon>
        <taxon>Planctomycetota</taxon>
        <taxon>Candidatus Brocadiia</taxon>
        <taxon>Candidatus Brocadiales</taxon>
        <taxon>Candidatus Scalinduaceae</taxon>
        <taxon>Candidatus Scalindua</taxon>
    </lineage>
</organism>
<evidence type="ECO:0000313" key="1">
    <source>
        <dbReference type="EMBL" id="GAX62931.1"/>
    </source>
</evidence>
<dbReference type="SUPFAM" id="SSF53756">
    <property type="entry name" value="UDP-Glycosyltransferase/glycogen phosphorylase"/>
    <property type="match status" value="1"/>
</dbReference>
<dbReference type="PANTHER" id="PTHR12526">
    <property type="entry name" value="GLYCOSYLTRANSFERASE"/>
    <property type="match status" value="1"/>
</dbReference>
<protein>
    <submittedName>
        <fullName evidence="1">Glycosyl transferase, group 1 family protein</fullName>
    </submittedName>
</protein>
<evidence type="ECO:0000313" key="2">
    <source>
        <dbReference type="Proteomes" id="UP000218542"/>
    </source>
</evidence>
<comment type="caution">
    <text evidence="1">The sequence shown here is derived from an EMBL/GenBank/DDBJ whole genome shotgun (WGS) entry which is preliminary data.</text>
</comment>
<proteinExistence type="predicted"/>
<dbReference type="Gene3D" id="3.40.50.2000">
    <property type="entry name" value="Glycogen Phosphorylase B"/>
    <property type="match status" value="1"/>
</dbReference>
<name>A0A286U4E0_9BACT</name>
<dbReference type="Pfam" id="PF13692">
    <property type="entry name" value="Glyco_trans_1_4"/>
    <property type="match status" value="1"/>
</dbReference>
<dbReference type="Proteomes" id="UP000218542">
    <property type="component" value="Unassembled WGS sequence"/>
</dbReference>
<keyword evidence="1" id="KW-0808">Transferase</keyword>
<dbReference type="RefSeq" id="WP_096896327.1">
    <property type="nucleotide sequence ID" value="NZ_BAOS01000045.1"/>
</dbReference>
<sequence length="365" mass="41273">MSLKSKENIGIKPCTRILLVGPLPPPVGGTTTSFYELVEGISSDTSINTFVINVSRSQQKSLLANFVIGMSCLIRSVVKIPLVDVVALNLSNEGFLVFGTLISYVCKLFNIPILFRVFGGSLDIYWENCGILKQAFLRRLFHSGNILLQTKLLTDYFSVKFPEAKIHWFSNSRVIQEIGSEPKYFQKFRFIYIGRIDSKKGIFEIIEASKKCDPTSVEIHLFGPLVGNITLADFDANPIITYKGIVPYDQIYETLQEYDTLLLPTYYEGEGYPGVILEALVCGVPVISTLWRSIPEIITHESNGILVPPKDIPLLCQSMLRLVNDRVFFQKLKMEAIKTASRFDNKIWNKRYVKHCLNAIVNKKI</sequence>
<gene>
    <name evidence="1" type="ORF">SCALIN_C45_0089</name>
</gene>
<accession>A0A286U4E0</accession>
<dbReference type="OrthoDB" id="179766at2"/>
<dbReference type="PANTHER" id="PTHR12526:SF637">
    <property type="entry name" value="GLYCOSYLTRANSFERASE EPSF-RELATED"/>
    <property type="match status" value="1"/>
</dbReference>
<dbReference type="AlphaFoldDB" id="A0A286U4E0"/>
<keyword evidence="2" id="KW-1185">Reference proteome</keyword>